<dbReference type="PANTHER" id="PTHR31385:SF1">
    <property type="entry name" value="PUTATIVE (DUF220)-RELATED"/>
    <property type="match status" value="1"/>
</dbReference>
<dbReference type="EMBL" id="CAXHTA020000018">
    <property type="protein sequence ID" value="CAL5228078.1"/>
    <property type="molecule type" value="Genomic_DNA"/>
</dbReference>
<feature type="region of interest" description="Disordered" evidence="1">
    <location>
        <begin position="297"/>
        <end position="318"/>
    </location>
</feature>
<evidence type="ECO:0000313" key="2">
    <source>
        <dbReference type="EMBL" id="CAL5228078.1"/>
    </source>
</evidence>
<reference evidence="2 3" key="1">
    <citation type="submission" date="2024-06" db="EMBL/GenBank/DDBJ databases">
        <authorList>
            <person name="Kraege A."/>
            <person name="Thomma B."/>
        </authorList>
    </citation>
    <scope>NUCLEOTIDE SEQUENCE [LARGE SCALE GENOMIC DNA]</scope>
</reference>
<protein>
    <submittedName>
        <fullName evidence="2">G11146 protein</fullName>
    </submittedName>
</protein>
<evidence type="ECO:0000256" key="1">
    <source>
        <dbReference type="SAM" id="MobiDB-lite"/>
    </source>
</evidence>
<feature type="region of interest" description="Disordered" evidence="1">
    <location>
        <begin position="1"/>
        <end position="21"/>
    </location>
</feature>
<sequence>MVRFPWRKKREQNAAQQQTHIDTESWAEKDAKVEVTQPKGFFTKVSLRAKVDLPPDDVYEILIAPDNSAVFKSIKDVTYRKVLHDDKKGRQKVEVEQLAAWKFLMFSGSFATRLFVFQDKQQRTVDFKLARPGLMKDFAGKWTVQPFTQSTLDGLYNQEQQPVRLAPWHSLTKSLTKGLGDSTAETSLVTLEQSLEPNFKPPKPFDGLIKGIAAQQLKNILDQLRGEVPKIKSGNPSLEAWKVRPDSQAKLGRDRHHISSCCEEDDLDGEHEGVPAERSMLQQVPLASIGDTVVTLPEAHDVPPGELHSQHVEQPGQSWDEWPTNSLWGALAGSKKQRKQVMWFDAIMDQQHQCFGRAGGTAQYGRRS</sequence>
<gene>
    <name evidence="2" type="primary">g11146</name>
    <name evidence="2" type="ORF">VP750_LOCUS9984</name>
</gene>
<dbReference type="PANTHER" id="PTHR31385">
    <property type="entry name" value="PUTATIVE (DUF220)-RELATED"/>
    <property type="match status" value="1"/>
</dbReference>
<dbReference type="SUPFAM" id="SSF55961">
    <property type="entry name" value="Bet v1-like"/>
    <property type="match status" value="1"/>
</dbReference>
<feature type="compositionally biased region" description="Basic and acidic residues" evidence="1">
    <location>
        <begin position="298"/>
        <end position="311"/>
    </location>
</feature>
<comment type="caution">
    <text evidence="2">The sequence shown here is derived from an EMBL/GenBank/DDBJ whole genome shotgun (WGS) entry which is preliminary data.</text>
</comment>
<evidence type="ECO:0000313" key="3">
    <source>
        <dbReference type="Proteomes" id="UP001497392"/>
    </source>
</evidence>
<dbReference type="Gene3D" id="3.30.530.20">
    <property type="match status" value="1"/>
</dbReference>
<dbReference type="InterPro" id="IPR023393">
    <property type="entry name" value="START-like_dom_sf"/>
</dbReference>
<organism evidence="2 3">
    <name type="scientific">Coccomyxa viridis</name>
    <dbReference type="NCBI Taxonomy" id="1274662"/>
    <lineage>
        <taxon>Eukaryota</taxon>
        <taxon>Viridiplantae</taxon>
        <taxon>Chlorophyta</taxon>
        <taxon>core chlorophytes</taxon>
        <taxon>Trebouxiophyceae</taxon>
        <taxon>Trebouxiophyceae incertae sedis</taxon>
        <taxon>Coccomyxaceae</taxon>
        <taxon>Coccomyxa</taxon>
    </lineage>
</organism>
<keyword evidence="3" id="KW-1185">Reference proteome</keyword>
<name>A0ABP1GBP4_9CHLO</name>
<feature type="compositionally biased region" description="Basic residues" evidence="1">
    <location>
        <begin position="1"/>
        <end position="10"/>
    </location>
</feature>
<proteinExistence type="predicted"/>
<accession>A0ABP1GBP4</accession>
<dbReference type="Proteomes" id="UP001497392">
    <property type="component" value="Unassembled WGS sequence"/>
</dbReference>